<dbReference type="AlphaFoldDB" id="A0A1W2G7M0"/>
<evidence type="ECO:0000313" key="6">
    <source>
        <dbReference type="EMBL" id="SMD32633.1"/>
    </source>
</evidence>
<dbReference type="InterPro" id="IPR011075">
    <property type="entry name" value="TetR_C"/>
</dbReference>
<keyword evidence="3" id="KW-0804">Transcription</keyword>
<dbReference type="Pfam" id="PF00440">
    <property type="entry name" value="TetR_N"/>
    <property type="match status" value="1"/>
</dbReference>
<dbReference type="EMBL" id="FWYF01000001">
    <property type="protein sequence ID" value="SMD32633.1"/>
    <property type="molecule type" value="Genomic_DNA"/>
</dbReference>
<dbReference type="InterPro" id="IPR036271">
    <property type="entry name" value="Tet_transcr_reg_TetR-rel_C_sf"/>
</dbReference>
<feature type="domain" description="HTH tetR-type" evidence="5">
    <location>
        <begin position="6"/>
        <end position="66"/>
    </location>
</feature>
<evidence type="ECO:0000259" key="5">
    <source>
        <dbReference type="PROSITE" id="PS50977"/>
    </source>
</evidence>
<dbReference type="PRINTS" id="PR00455">
    <property type="entry name" value="HTHTETR"/>
</dbReference>
<dbReference type="GO" id="GO:0003677">
    <property type="term" value="F:DNA binding"/>
    <property type="evidence" value="ECO:0007669"/>
    <property type="project" value="UniProtKB-UniRule"/>
</dbReference>
<dbReference type="InterPro" id="IPR009057">
    <property type="entry name" value="Homeodomain-like_sf"/>
</dbReference>
<dbReference type="STRING" id="692418.SAMN04488029_0983"/>
<dbReference type="SUPFAM" id="SSF46689">
    <property type="entry name" value="Homeodomain-like"/>
    <property type="match status" value="1"/>
</dbReference>
<name>A0A1W2G7M0_REIFA</name>
<dbReference type="PANTHER" id="PTHR47506:SF3">
    <property type="entry name" value="HTH-TYPE TRANSCRIPTIONAL REGULATOR LMRA"/>
    <property type="match status" value="1"/>
</dbReference>
<keyword evidence="2 4" id="KW-0238">DNA-binding</keyword>
<dbReference type="InterPro" id="IPR001647">
    <property type="entry name" value="HTH_TetR"/>
</dbReference>
<organism evidence="6 7">
    <name type="scientific">Reichenbachiella faecimaris</name>
    <dbReference type="NCBI Taxonomy" id="692418"/>
    <lineage>
        <taxon>Bacteria</taxon>
        <taxon>Pseudomonadati</taxon>
        <taxon>Bacteroidota</taxon>
        <taxon>Cytophagia</taxon>
        <taxon>Cytophagales</taxon>
        <taxon>Reichenbachiellaceae</taxon>
        <taxon>Reichenbachiella</taxon>
    </lineage>
</organism>
<proteinExistence type="predicted"/>
<accession>A0A1W2G7M0</accession>
<evidence type="ECO:0000256" key="4">
    <source>
        <dbReference type="PROSITE-ProRule" id="PRU00335"/>
    </source>
</evidence>
<dbReference type="PROSITE" id="PS50977">
    <property type="entry name" value="HTH_TETR_2"/>
    <property type="match status" value="1"/>
</dbReference>
<protein>
    <submittedName>
        <fullName evidence="6">Transcriptional regulator, TetR family</fullName>
    </submittedName>
</protein>
<dbReference type="Proteomes" id="UP000192472">
    <property type="component" value="Unassembled WGS sequence"/>
</dbReference>
<evidence type="ECO:0000256" key="1">
    <source>
        <dbReference type="ARBA" id="ARBA00023015"/>
    </source>
</evidence>
<dbReference type="SUPFAM" id="SSF48498">
    <property type="entry name" value="Tetracyclin repressor-like, C-terminal domain"/>
    <property type="match status" value="1"/>
</dbReference>
<keyword evidence="7" id="KW-1185">Reference proteome</keyword>
<feature type="DNA-binding region" description="H-T-H motif" evidence="4">
    <location>
        <begin position="29"/>
        <end position="48"/>
    </location>
</feature>
<dbReference type="RefSeq" id="WP_084371287.1">
    <property type="nucleotide sequence ID" value="NZ_FWYF01000001.1"/>
</dbReference>
<dbReference type="Pfam" id="PF16925">
    <property type="entry name" value="TetR_C_13"/>
    <property type="match status" value="1"/>
</dbReference>
<evidence type="ECO:0000313" key="7">
    <source>
        <dbReference type="Proteomes" id="UP000192472"/>
    </source>
</evidence>
<dbReference type="OrthoDB" id="9798857at2"/>
<gene>
    <name evidence="6" type="ORF">SAMN04488029_0983</name>
</gene>
<reference evidence="6 7" key="1">
    <citation type="submission" date="2017-04" db="EMBL/GenBank/DDBJ databases">
        <authorList>
            <person name="Afonso C.L."/>
            <person name="Miller P.J."/>
            <person name="Scott M.A."/>
            <person name="Spackman E."/>
            <person name="Goraichik I."/>
            <person name="Dimitrov K.M."/>
            <person name="Suarez D.L."/>
            <person name="Swayne D.E."/>
        </authorList>
    </citation>
    <scope>NUCLEOTIDE SEQUENCE [LARGE SCALE GENOMIC DNA]</scope>
    <source>
        <strain evidence="6 7">DSM 26133</strain>
    </source>
</reference>
<dbReference type="Gene3D" id="1.10.357.10">
    <property type="entry name" value="Tetracycline Repressor, domain 2"/>
    <property type="match status" value="1"/>
</dbReference>
<evidence type="ECO:0000256" key="2">
    <source>
        <dbReference type="ARBA" id="ARBA00023125"/>
    </source>
</evidence>
<keyword evidence="1" id="KW-0805">Transcription regulation</keyword>
<evidence type="ECO:0000256" key="3">
    <source>
        <dbReference type="ARBA" id="ARBA00023163"/>
    </source>
</evidence>
<dbReference type="PANTHER" id="PTHR47506">
    <property type="entry name" value="TRANSCRIPTIONAL REGULATORY PROTEIN"/>
    <property type="match status" value="1"/>
</dbReference>
<sequence length="198" mass="22392">MLTKAEKTTQFILEQVGSYFNKHGYTGTSMSAITQATGLTKGAIYGNFKDKEDLAVQAFNYNIRRAMKILADKMTMEADGLTRLKEITRFFRKYYAAEKLHGGCPMINVGIDSLNHNNTLYKRVVEVMNKLIQNIADIIEEAKKEGTIKPEIDSAKYANKIYAQIQGGIFITSMLKDESHLSEMMTHVDQMIDSEMIV</sequence>